<organism evidence="1 2">
    <name type="scientific">Ohtaekwangia kribbensis</name>
    <dbReference type="NCBI Taxonomy" id="688913"/>
    <lineage>
        <taxon>Bacteria</taxon>
        <taxon>Pseudomonadati</taxon>
        <taxon>Bacteroidota</taxon>
        <taxon>Cytophagia</taxon>
        <taxon>Cytophagales</taxon>
        <taxon>Fulvivirgaceae</taxon>
        <taxon>Ohtaekwangia</taxon>
    </lineage>
</organism>
<evidence type="ECO:0000313" key="1">
    <source>
        <dbReference type="EMBL" id="MFD1001325.1"/>
    </source>
</evidence>
<dbReference type="Proteomes" id="UP001597112">
    <property type="component" value="Unassembled WGS sequence"/>
</dbReference>
<accession>A0ABW3K783</accession>
<protein>
    <recommendedName>
        <fullName evidence="3">G8 domain-containing protein</fullName>
    </recommendedName>
</protein>
<comment type="caution">
    <text evidence="1">The sequence shown here is derived from an EMBL/GenBank/DDBJ whole genome shotgun (WGS) entry which is preliminary data.</text>
</comment>
<sequence>MIFDVIIYSKYFRSVAFALILLYPGYVSATDYTWVGTTSAWTTSTNWSPVSPAGGPTASDNVIIASVVSPKVAPVVSSSVIVSGLIMNSGRLTINKNIILTVTTNLTVTGATTKVLGSGRLAVGSSSTSAAQVTFGNESAGTTVDPTLVVYSNVVAMTEALFKTVSLTVTDLTINGCTFGGTFALTKNGDPSGVINGTVQFSTIANITNQGNGALLLGNTDGDNLTFNGATTFINTGSGSILFGNTDNDVFSFKSTAVFTKSSTGPIEVARFGNTDFYNTITVNLPSGETSTLGNVGGGWCNFKGTVSQVIKGTASGLNINKISIDKTAGTLTIQVPVNLVSIVGATQPNPELSLLNGIVVTTTAKLITIPDATSITLNQDPNKSFINGPVRKVGNAAFTFPIGKGAVYRPVSIAAPTPEGSSTFVAEYFNAVPTSSTSLNTDVSSVSSCEYWKLTKEAGTSNVKVTLGWSSSNCETVQPIGIKLCRFNASNKWESVSANTETSTITSSEVLETYGNLTLGYSSKRIYIDTRLLEPVNFSISGAQLPEGIVYTSAESGPGKDGLIPILPVPLSSGVTPITIDIAAGSENTAMKITFDIDNLYTISNVNASTDNGTIFRPMIGDFYAINNAPANGKTIKFLRGDEKAAASFTTNLVDGTTMMNSTGSNFQILGLTGYIIKSFKILSLDNTLVKGPLTTTIWDGTNVNSQEVTNGVYKFELVITNSSNNYTYTGQIIVK</sequence>
<keyword evidence="2" id="KW-1185">Reference proteome</keyword>
<name>A0ABW3K783_9BACT</name>
<dbReference type="Gene3D" id="2.60.40.4070">
    <property type="match status" value="1"/>
</dbReference>
<dbReference type="RefSeq" id="WP_377580916.1">
    <property type="nucleotide sequence ID" value="NZ_JBHTKA010000007.1"/>
</dbReference>
<evidence type="ECO:0000313" key="2">
    <source>
        <dbReference type="Proteomes" id="UP001597112"/>
    </source>
</evidence>
<evidence type="ECO:0008006" key="3">
    <source>
        <dbReference type="Google" id="ProtNLM"/>
    </source>
</evidence>
<gene>
    <name evidence="1" type="ORF">ACFQ21_18490</name>
</gene>
<proteinExistence type="predicted"/>
<dbReference type="EMBL" id="JBHTKA010000007">
    <property type="protein sequence ID" value="MFD1001325.1"/>
    <property type="molecule type" value="Genomic_DNA"/>
</dbReference>
<reference evidence="2" key="1">
    <citation type="journal article" date="2019" name="Int. J. Syst. Evol. Microbiol.">
        <title>The Global Catalogue of Microorganisms (GCM) 10K type strain sequencing project: providing services to taxonomists for standard genome sequencing and annotation.</title>
        <authorList>
            <consortium name="The Broad Institute Genomics Platform"/>
            <consortium name="The Broad Institute Genome Sequencing Center for Infectious Disease"/>
            <person name="Wu L."/>
            <person name="Ma J."/>
        </authorList>
    </citation>
    <scope>NUCLEOTIDE SEQUENCE [LARGE SCALE GENOMIC DNA]</scope>
    <source>
        <strain evidence="2">CCUG 58938</strain>
    </source>
</reference>